<name>A0A0F9XK65_TRIHA</name>
<feature type="region of interest" description="Disordered" evidence="1">
    <location>
        <begin position="41"/>
        <end position="78"/>
    </location>
</feature>
<feature type="region of interest" description="Disordered" evidence="1">
    <location>
        <begin position="1"/>
        <end position="22"/>
    </location>
</feature>
<feature type="transmembrane region" description="Helical" evidence="2">
    <location>
        <begin position="179"/>
        <end position="203"/>
    </location>
</feature>
<keyword evidence="2" id="KW-0472">Membrane</keyword>
<dbReference type="OMA" id="WDISWLV"/>
<protein>
    <recommendedName>
        <fullName evidence="5">Integral membrane protein</fullName>
    </recommendedName>
</protein>
<gene>
    <name evidence="3" type="ORF">THAR02_02636</name>
</gene>
<dbReference type="AlphaFoldDB" id="A0A0F9XK65"/>
<organism evidence="3 4">
    <name type="scientific">Trichoderma harzianum</name>
    <name type="common">Hypocrea lixii</name>
    <dbReference type="NCBI Taxonomy" id="5544"/>
    <lineage>
        <taxon>Eukaryota</taxon>
        <taxon>Fungi</taxon>
        <taxon>Dikarya</taxon>
        <taxon>Ascomycota</taxon>
        <taxon>Pezizomycotina</taxon>
        <taxon>Sordariomycetes</taxon>
        <taxon>Hypocreomycetidae</taxon>
        <taxon>Hypocreales</taxon>
        <taxon>Hypocreaceae</taxon>
        <taxon>Trichoderma</taxon>
    </lineage>
</organism>
<feature type="transmembrane region" description="Helical" evidence="2">
    <location>
        <begin position="404"/>
        <end position="421"/>
    </location>
</feature>
<feature type="transmembrane region" description="Helical" evidence="2">
    <location>
        <begin position="293"/>
        <end position="319"/>
    </location>
</feature>
<evidence type="ECO:0000313" key="4">
    <source>
        <dbReference type="Proteomes" id="UP000034112"/>
    </source>
</evidence>
<feature type="compositionally biased region" description="Basic and acidic residues" evidence="1">
    <location>
        <begin position="10"/>
        <end position="22"/>
    </location>
</feature>
<keyword evidence="2" id="KW-1133">Transmembrane helix</keyword>
<sequence>MPARRNRRFFSREPFHNDDRLTLQHAEGPFGFLNPTRAHFDHSALAPKPTPDEIAEPHESGDDAETKHQQTKQAADSNVPAKNVKFLWRSRDNRKGRHPLLVQKPLPGEEAPFVTPRCTSHPREILKTVIKTFTYYPIWDISWLVAFIFTWGSIVWVLNSFFVWLPLVAPSTEFDGEVYWAGGITAFIGAIVFFEFGSILLIFEAINANRSGCFGWAVEQLVDNGRSGKPRLRVVASRHHCLHHHQNRRNFVGKPSATTSIEAQPDPSGAKDERQWQWFPSWHDLRTHYIHELGFLAGCAQLFGATVFGVSGFTALPGINNHLTPQWRLNAAYWIPQVVGGSGFIVSSTLYMLETQQKWWKPAPHLLGWHIAFWNLVGAFGFTLCGALGMAYNNSGAQFEAGLATFWGSWAFLIGSYLQLYESLSKHPVEQVSSMDEFNSRK</sequence>
<dbReference type="OrthoDB" id="2603at2759"/>
<reference evidence="4" key="1">
    <citation type="journal article" date="2015" name="Genome Announc.">
        <title>Draft whole-genome sequence of the biocontrol agent Trichoderma harzianum T6776.</title>
        <authorList>
            <person name="Baroncelli R."/>
            <person name="Piaggeschi G."/>
            <person name="Fiorini L."/>
            <person name="Bertolini E."/>
            <person name="Zapparata A."/>
            <person name="Pe M.E."/>
            <person name="Sarrocco S."/>
            <person name="Vannacci G."/>
        </authorList>
    </citation>
    <scope>NUCLEOTIDE SEQUENCE [LARGE SCALE GENOMIC DNA]</scope>
    <source>
        <strain evidence="4">T6776</strain>
    </source>
</reference>
<evidence type="ECO:0000313" key="3">
    <source>
        <dbReference type="EMBL" id="KKP05246.1"/>
    </source>
</evidence>
<evidence type="ECO:0008006" key="5">
    <source>
        <dbReference type="Google" id="ProtNLM"/>
    </source>
</evidence>
<evidence type="ECO:0000256" key="2">
    <source>
        <dbReference type="SAM" id="Phobius"/>
    </source>
</evidence>
<feature type="compositionally biased region" description="Basic and acidic residues" evidence="1">
    <location>
        <begin position="55"/>
        <end position="68"/>
    </location>
</feature>
<feature type="transmembrane region" description="Helical" evidence="2">
    <location>
        <begin position="141"/>
        <end position="167"/>
    </location>
</feature>
<dbReference type="EMBL" id="JOKZ01000054">
    <property type="protein sequence ID" value="KKP05246.1"/>
    <property type="molecule type" value="Genomic_DNA"/>
</dbReference>
<accession>A0A0F9XK65</accession>
<comment type="caution">
    <text evidence="3">The sequence shown here is derived from an EMBL/GenBank/DDBJ whole genome shotgun (WGS) entry which is preliminary data.</text>
</comment>
<evidence type="ECO:0000256" key="1">
    <source>
        <dbReference type="SAM" id="MobiDB-lite"/>
    </source>
</evidence>
<feature type="transmembrane region" description="Helical" evidence="2">
    <location>
        <begin position="373"/>
        <end position="392"/>
    </location>
</feature>
<dbReference type="Proteomes" id="UP000034112">
    <property type="component" value="Unassembled WGS sequence"/>
</dbReference>
<proteinExistence type="predicted"/>
<feature type="transmembrane region" description="Helical" evidence="2">
    <location>
        <begin position="331"/>
        <end position="353"/>
    </location>
</feature>
<keyword evidence="2" id="KW-0812">Transmembrane</keyword>